<dbReference type="SUPFAM" id="SSF52540">
    <property type="entry name" value="P-loop containing nucleoside triphosphate hydrolases"/>
    <property type="match status" value="1"/>
</dbReference>
<comment type="similarity">
    <text evidence="1">Belongs to the ABC transporter superfamily.</text>
</comment>
<dbReference type="Pfam" id="PF00005">
    <property type="entry name" value="ABC_tran"/>
    <property type="match status" value="1"/>
</dbReference>
<evidence type="ECO:0000256" key="1">
    <source>
        <dbReference type="ARBA" id="ARBA00005417"/>
    </source>
</evidence>
<dbReference type="Gene3D" id="3.40.50.300">
    <property type="entry name" value="P-loop containing nucleotide triphosphate hydrolases"/>
    <property type="match status" value="1"/>
</dbReference>
<evidence type="ECO:0000256" key="2">
    <source>
        <dbReference type="ARBA" id="ARBA00022448"/>
    </source>
</evidence>
<keyword evidence="3" id="KW-0547">Nucleotide-binding</keyword>
<dbReference type="EMBL" id="JBHSCQ010000020">
    <property type="protein sequence ID" value="MFC4266406.1"/>
    <property type="molecule type" value="Genomic_DNA"/>
</dbReference>
<dbReference type="PANTHER" id="PTHR43335:SF4">
    <property type="entry name" value="ABC TRANSPORTER, ATP-BINDING PROTEIN"/>
    <property type="match status" value="1"/>
</dbReference>
<organism evidence="6 7">
    <name type="scientific">Arthrobacter cryoconiti</name>
    <dbReference type="NCBI Taxonomy" id="748907"/>
    <lineage>
        <taxon>Bacteria</taxon>
        <taxon>Bacillati</taxon>
        <taxon>Actinomycetota</taxon>
        <taxon>Actinomycetes</taxon>
        <taxon>Micrococcales</taxon>
        <taxon>Micrococcaceae</taxon>
        <taxon>Arthrobacter</taxon>
    </lineage>
</organism>
<evidence type="ECO:0000256" key="3">
    <source>
        <dbReference type="ARBA" id="ARBA00022741"/>
    </source>
</evidence>
<dbReference type="RefSeq" id="WP_230066768.1">
    <property type="nucleotide sequence ID" value="NZ_BAABLL010000008.1"/>
</dbReference>
<name>A0ABV8R1R1_9MICC</name>
<dbReference type="PROSITE" id="PS50893">
    <property type="entry name" value="ABC_TRANSPORTER_2"/>
    <property type="match status" value="1"/>
</dbReference>
<keyword evidence="4 6" id="KW-0067">ATP-binding</keyword>
<gene>
    <name evidence="6" type="ORF">ACFOW9_12420</name>
</gene>
<feature type="domain" description="ABC transporter" evidence="5">
    <location>
        <begin position="2"/>
        <end position="227"/>
    </location>
</feature>
<evidence type="ECO:0000256" key="4">
    <source>
        <dbReference type="ARBA" id="ARBA00022840"/>
    </source>
</evidence>
<dbReference type="SMART" id="SM00382">
    <property type="entry name" value="AAA"/>
    <property type="match status" value="1"/>
</dbReference>
<keyword evidence="2" id="KW-0813">Transport</keyword>
<keyword evidence="7" id="KW-1185">Reference proteome</keyword>
<dbReference type="InterPro" id="IPR003593">
    <property type="entry name" value="AAA+_ATPase"/>
</dbReference>
<evidence type="ECO:0000259" key="5">
    <source>
        <dbReference type="PROSITE" id="PS50893"/>
    </source>
</evidence>
<dbReference type="GO" id="GO:0005524">
    <property type="term" value="F:ATP binding"/>
    <property type="evidence" value="ECO:0007669"/>
    <property type="project" value="UniProtKB-KW"/>
</dbReference>
<reference evidence="7" key="1">
    <citation type="journal article" date="2019" name="Int. J. Syst. Evol. Microbiol.">
        <title>The Global Catalogue of Microorganisms (GCM) 10K type strain sequencing project: providing services to taxonomists for standard genome sequencing and annotation.</title>
        <authorList>
            <consortium name="The Broad Institute Genomics Platform"/>
            <consortium name="The Broad Institute Genome Sequencing Center for Infectious Disease"/>
            <person name="Wu L."/>
            <person name="Ma J."/>
        </authorList>
    </citation>
    <scope>NUCLEOTIDE SEQUENCE [LARGE SCALE GENOMIC DNA]</scope>
    <source>
        <strain evidence="7">CGMCC 1.10698</strain>
    </source>
</reference>
<proteinExistence type="inferred from homology"/>
<comment type="caution">
    <text evidence="6">The sequence shown here is derived from an EMBL/GenBank/DDBJ whole genome shotgun (WGS) entry which is preliminary data.</text>
</comment>
<evidence type="ECO:0000313" key="6">
    <source>
        <dbReference type="EMBL" id="MFC4266406.1"/>
    </source>
</evidence>
<sequence length="316" mass="33449">MIEAVNLAKHYGAKTAVGGVTFTVKPGMVTGFLGPNGAGKSTTMRMIVGLDKPTSGTVTVNGKRYVDHHDPLHQVGALLDAKAVHTSRSAYNHLLAMAATHNIPTKRVNEVIEMTGLTSVAKKRAGGFSLGMGQRLGIASALLGDPQTLILDEPVNGLDPEGVLWVRNLAKHLAGLGKTVFLSSHLMSEMAQTADHLIVIGRGQIIADAPIAQILAGTQQAKVRVRTPDVTRLSQLLSGEGVLVGSSENETLEVSGVNTHQIARIALENSVLVYELTPLTTTLEEAYFDLTKDAVEYHSQEFNNAAAAPVAALKGR</sequence>
<dbReference type="InterPro" id="IPR003439">
    <property type="entry name" value="ABC_transporter-like_ATP-bd"/>
</dbReference>
<protein>
    <submittedName>
        <fullName evidence="6">ABC transporter ATP-binding protein</fullName>
    </submittedName>
</protein>
<evidence type="ECO:0000313" key="7">
    <source>
        <dbReference type="Proteomes" id="UP001595773"/>
    </source>
</evidence>
<accession>A0ABV8R1R1</accession>
<dbReference type="InterPro" id="IPR027417">
    <property type="entry name" value="P-loop_NTPase"/>
</dbReference>
<dbReference type="Proteomes" id="UP001595773">
    <property type="component" value="Unassembled WGS sequence"/>
</dbReference>
<dbReference type="PANTHER" id="PTHR43335">
    <property type="entry name" value="ABC TRANSPORTER, ATP-BINDING PROTEIN"/>
    <property type="match status" value="1"/>
</dbReference>